<reference evidence="1" key="2">
    <citation type="submission" date="2013-10" db="EMBL/GenBank/DDBJ databases">
        <authorList>
            <person name="Aslett M."/>
        </authorList>
    </citation>
    <scope>NUCLEOTIDE SEQUENCE [LARGE SCALE GENOMIC DNA]</scope>
    <source>
        <strain evidence="1">Weybridge</strain>
    </source>
</reference>
<dbReference type="RefSeq" id="XP_013335112.1">
    <property type="nucleotide sequence ID" value="XM_013479658.1"/>
</dbReference>
<sequence length="69" mass="7608">MRQYASLNNCIYGHWHSQGPVGEGKFSTPIEVIVPHEDQSVTVAFGSTIETDDPYDQSWGVSAVEIAVR</sequence>
<accession>U6M366</accession>
<keyword evidence="2" id="KW-1185">Reference proteome</keyword>
<dbReference type="OrthoDB" id="397220at2759"/>
<organism evidence="1 2">
    <name type="scientific">Eimeria maxima</name>
    <name type="common">Coccidian parasite</name>
    <dbReference type="NCBI Taxonomy" id="5804"/>
    <lineage>
        <taxon>Eukaryota</taxon>
        <taxon>Sar</taxon>
        <taxon>Alveolata</taxon>
        <taxon>Apicomplexa</taxon>
        <taxon>Conoidasida</taxon>
        <taxon>Coccidia</taxon>
        <taxon>Eucoccidiorida</taxon>
        <taxon>Eimeriorina</taxon>
        <taxon>Eimeriidae</taxon>
        <taxon>Eimeria</taxon>
    </lineage>
</organism>
<dbReference type="VEuPathDB" id="ToxoDB:EMWEY_00015930"/>
<evidence type="ECO:0000313" key="2">
    <source>
        <dbReference type="Proteomes" id="UP000030763"/>
    </source>
</evidence>
<proteinExistence type="predicted"/>
<dbReference type="EMBL" id="HG719661">
    <property type="protein sequence ID" value="CDJ58466.1"/>
    <property type="molecule type" value="Genomic_DNA"/>
</dbReference>
<dbReference type="Proteomes" id="UP000030763">
    <property type="component" value="Unassembled WGS sequence"/>
</dbReference>
<evidence type="ECO:0000313" key="1">
    <source>
        <dbReference type="EMBL" id="CDJ58466.1"/>
    </source>
</evidence>
<dbReference type="GeneID" id="25335579"/>
<reference evidence="1" key="1">
    <citation type="submission" date="2013-10" db="EMBL/GenBank/DDBJ databases">
        <title>Genomic analysis of the causative agents of coccidiosis in chickens.</title>
        <authorList>
            <person name="Reid A.J."/>
            <person name="Blake D."/>
            <person name="Billington K."/>
            <person name="Browne H."/>
            <person name="Dunn M."/>
            <person name="Hung S."/>
            <person name="Kawahara F."/>
            <person name="Miranda-Saavedra D."/>
            <person name="Mourier T."/>
            <person name="Nagra H."/>
            <person name="Otto T.D."/>
            <person name="Rawlings N."/>
            <person name="Sanchez A."/>
            <person name="Sanders M."/>
            <person name="Subramaniam C."/>
            <person name="Tay Y."/>
            <person name="Dear P."/>
            <person name="Doerig C."/>
            <person name="Gruber A."/>
            <person name="Parkinson J."/>
            <person name="Shirley M."/>
            <person name="Wan K.L."/>
            <person name="Berriman M."/>
            <person name="Tomley F."/>
            <person name="Pain A."/>
        </authorList>
    </citation>
    <scope>NUCLEOTIDE SEQUENCE [LARGE SCALE GENOMIC DNA]</scope>
    <source>
        <strain evidence="1">Weybridge</strain>
    </source>
</reference>
<dbReference type="AlphaFoldDB" id="U6M366"/>
<name>U6M366_EIMMA</name>
<gene>
    <name evidence="1" type="ORF">EMWEY_00015930</name>
</gene>
<protein>
    <submittedName>
        <fullName evidence="1">Uncharacterized protein</fullName>
    </submittedName>
</protein>